<evidence type="ECO:0000313" key="2">
    <source>
        <dbReference type="EMBL" id="PQJ12506.1"/>
    </source>
</evidence>
<dbReference type="SFLD" id="SFLDG01212">
    <property type="entry name" value="Phytoene_synthase_like"/>
    <property type="match status" value="1"/>
</dbReference>
<dbReference type="AlphaFoldDB" id="A0A2S7T174"/>
<dbReference type="RefSeq" id="WP_105037389.1">
    <property type="nucleotide sequence ID" value="NZ_PPSL01000001.1"/>
</dbReference>
<sequence>MKQLFDSVSLACSKLTTTSYSSSFSIGIYCLKEPLRAPIYSIYGFVRFADEIVDTFHDYNKKELFEEFKQDTWKAIDRKISLNPILNSFQQVVHAYSIERELIECFLKSMETDLYETAYDRATYETYILGSAEVVGLMCLRVFTNNDDALYQRLKPSAMKLGAAFQKVNFLRDVKADYEQLGRVYFPGVNFAAFSEREKKEIEQEIHNDFQIAFEGIKALPTESRFGIYVAYVYYRTLFNKISAIPSARILMERVRISNRKKMRLLVASYLRHSLSLL</sequence>
<dbReference type="InterPro" id="IPR019845">
    <property type="entry name" value="Squalene/phytoene_synthase_CS"/>
</dbReference>
<reference evidence="2 3" key="1">
    <citation type="submission" date="2018-01" db="EMBL/GenBank/DDBJ databases">
        <title>A novel member of the phylum Bacteroidetes isolated from glacier ice.</title>
        <authorList>
            <person name="Liu Q."/>
            <person name="Xin Y.-H."/>
        </authorList>
    </citation>
    <scope>NUCLEOTIDE SEQUENCE [LARGE SCALE GENOMIC DNA]</scope>
    <source>
        <strain evidence="2 3">RB1R16</strain>
    </source>
</reference>
<proteinExistence type="predicted"/>
<dbReference type="GO" id="GO:0008299">
    <property type="term" value="P:isoprenoid biosynthetic process"/>
    <property type="evidence" value="ECO:0007669"/>
    <property type="project" value="UniProtKB-ARBA"/>
</dbReference>
<dbReference type="Gene3D" id="1.10.600.10">
    <property type="entry name" value="Farnesyl Diphosphate Synthase"/>
    <property type="match status" value="1"/>
</dbReference>
<accession>A0A2S7T174</accession>
<name>A0A2S7T174_9BACT</name>
<dbReference type="PROSITE" id="PS01045">
    <property type="entry name" value="SQUALEN_PHYTOEN_SYN_2"/>
    <property type="match status" value="1"/>
</dbReference>
<dbReference type="InterPro" id="IPR044843">
    <property type="entry name" value="Trans_IPPS_bact-type"/>
</dbReference>
<keyword evidence="3" id="KW-1185">Reference proteome</keyword>
<dbReference type="PANTHER" id="PTHR31480">
    <property type="entry name" value="BIFUNCTIONAL LYCOPENE CYCLASE/PHYTOENE SYNTHASE"/>
    <property type="match status" value="1"/>
</dbReference>
<organism evidence="2 3">
    <name type="scientific">Flavipsychrobacter stenotrophus</name>
    <dbReference type="NCBI Taxonomy" id="2077091"/>
    <lineage>
        <taxon>Bacteria</taxon>
        <taxon>Pseudomonadati</taxon>
        <taxon>Bacteroidota</taxon>
        <taxon>Chitinophagia</taxon>
        <taxon>Chitinophagales</taxon>
        <taxon>Chitinophagaceae</taxon>
        <taxon>Flavipsychrobacter</taxon>
    </lineage>
</organism>
<dbReference type="InterPro" id="IPR008949">
    <property type="entry name" value="Isoprenoid_synthase_dom_sf"/>
</dbReference>
<dbReference type="SUPFAM" id="SSF48576">
    <property type="entry name" value="Terpenoid synthases"/>
    <property type="match status" value="1"/>
</dbReference>
<keyword evidence="1" id="KW-0808">Transferase</keyword>
<protein>
    <submittedName>
        <fullName evidence="2">Phytoene synthase</fullName>
    </submittedName>
</protein>
<dbReference type="OrthoDB" id="9787280at2"/>
<dbReference type="SFLD" id="SFLDS00005">
    <property type="entry name" value="Isoprenoid_Synthase_Type_I"/>
    <property type="match status" value="1"/>
</dbReference>
<dbReference type="GO" id="GO:0004311">
    <property type="term" value="F:geranylgeranyl diphosphate synthase activity"/>
    <property type="evidence" value="ECO:0007669"/>
    <property type="project" value="InterPro"/>
</dbReference>
<evidence type="ECO:0000313" key="3">
    <source>
        <dbReference type="Proteomes" id="UP000239872"/>
    </source>
</evidence>
<dbReference type="EMBL" id="PPSL01000001">
    <property type="protein sequence ID" value="PQJ12506.1"/>
    <property type="molecule type" value="Genomic_DNA"/>
</dbReference>
<dbReference type="SFLD" id="SFLDG01018">
    <property type="entry name" value="Squalene/Phytoene_Synthase_Lik"/>
    <property type="match status" value="1"/>
</dbReference>
<dbReference type="Proteomes" id="UP000239872">
    <property type="component" value="Unassembled WGS sequence"/>
</dbReference>
<evidence type="ECO:0000256" key="1">
    <source>
        <dbReference type="ARBA" id="ARBA00022679"/>
    </source>
</evidence>
<dbReference type="InterPro" id="IPR002060">
    <property type="entry name" value="Squ/phyt_synthse"/>
</dbReference>
<gene>
    <name evidence="2" type="ORF">CJD36_001790</name>
</gene>
<dbReference type="Pfam" id="PF00494">
    <property type="entry name" value="SQS_PSY"/>
    <property type="match status" value="1"/>
</dbReference>
<comment type="caution">
    <text evidence="2">The sequence shown here is derived from an EMBL/GenBank/DDBJ whole genome shotgun (WGS) entry which is preliminary data.</text>
</comment>